<feature type="domain" description="AAA+ ATPase" evidence="1">
    <location>
        <begin position="509"/>
        <end position="635"/>
    </location>
</feature>
<name>A0AAN7GXS8_9PEZI</name>
<accession>A0AAN7GXS8</accession>
<dbReference type="InterPro" id="IPR003593">
    <property type="entry name" value="AAA+_ATPase"/>
</dbReference>
<dbReference type="GO" id="GO:0005524">
    <property type="term" value="F:ATP binding"/>
    <property type="evidence" value="ECO:0007669"/>
    <property type="project" value="InterPro"/>
</dbReference>
<keyword evidence="3" id="KW-1185">Reference proteome</keyword>
<dbReference type="CDD" id="cd19481">
    <property type="entry name" value="RecA-like_protease"/>
    <property type="match status" value="1"/>
</dbReference>
<reference evidence="2" key="2">
    <citation type="submission" date="2023-05" db="EMBL/GenBank/DDBJ databases">
        <authorList>
            <consortium name="Lawrence Berkeley National Laboratory"/>
            <person name="Steindorff A."/>
            <person name="Hensen N."/>
            <person name="Bonometti L."/>
            <person name="Westerberg I."/>
            <person name="Brannstrom I.O."/>
            <person name="Guillou S."/>
            <person name="Cros-Aarteil S."/>
            <person name="Calhoun S."/>
            <person name="Haridas S."/>
            <person name="Kuo A."/>
            <person name="Mondo S."/>
            <person name="Pangilinan J."/>
            <person name="Riley R."/>
            <person name="Labutti K."/>
            <person name="Andreopoulos B."/>
            <person name="Lipzen A."/>
            <person name="Chen C."/>
            <person name="Yanf M."/>
            <person name="Daum C."/>
            <person name="Ng V."/>
            <person name="Clum A."/>
            <person name="Ohm R."/>
            <person name="Martin F."/>
            <person name="Silar P."/>
            <person name="Natvig D."/>
            <person name="Lalanne C."/>
            <person name="Gautier V."/>
            <person name="Ament-Velasquez S.L."/>
            <person name="Kruys A."/>
            <person name="Hutchinson M.I."/>
            <person name="Powell A.J."/>
            <person name="Barry K."/>
            <person name="Miller A.N."/>
            <person name="Grigoriev I.V."/>
            <person name="Debuchy R."/>
            <person name="Gladieux P."/>
            <person name="Thoren M.H."/>
            <person name="Johannesson H."/>
        </authorList>
    </citation>
    <scope>NUCLEOTIDE SEQUENCE</scope>
    <source>
        <strain evidence="2">CBS 990.96</strain>
    </source>
</reference>
<evidence type="ECO:0000313" key="2">
    <source>
        <dbReference type="EMBL" id="KAK4224660.1"/>
    </source>
</evidence>
<dbReference type="AlphaFoldDB" id="A0AAN7GXS8"/>
<dbReference type="EMBL" id="MU865387">
    <property type="protein sequence ID" value="KAK4224660.1"/>
    <property type="molecule type" value="Genomic_DNA"/>
</dbReference>
<dbReference type="GO" id="GO:0016887">
    <property type="term" value="F:ATP hydrolysis activity"/>
    <property type="evidence" value="ECO:0007669"/>
    <property type="project" value="InterPro"/>
</dbReference>
<reference evidence="2" key="1">
    <citation type="journal article" date="2023" name="Mol. Phylogenet. Evol.">
        <title>Genome-scale phylogeny and comparative genomics of the fungal order Sordariales.</title>
        <authorList>
            <person name="Hensen N."/>
            <person name="Bonometti L."/>
            <person name="Westerberg I."/>
            <person name="Brannstrom I.O."/>
            <person name="Guillou S."/>
            <person name="Cros-Aarteil S."/>
            <person name="Calhoun S."/>
            <person name="Haridas S."/>
            <person name="Kuo A."/>
            <person name="Mondo S."/>
            <person name="Pangilinan J."/>
            <person name="Riley R."/>
            <person name="LaButti K."/>
            <person name="Andreopoulos B."/>
            <person name="Lipzen A."/>
            <person name="Chen C."/>
            <person name="Yan M."/>
            <person name="Daum C."/>
            <person name="Ng V."/>
            <person name="Clum A."/>
            <person name="Steindorff A."/>
            <person name="Ohm R.A."/>
            <person name="Martin F."/>
            <person name="Silar P."/>
            <person name="Natvig D.O."/>
            <person name="Lalanne C."/>
            <person name="Gautier V."/>
            <person name="Ament-Velasquez S.L."/>
            <person name="Kruys A."/>
            <person name="Hutchinson M.I."/>
            <person name="Powell A.J."/>
            <person name="Barry K."/>
            <person name="Miller A.N."/>
            <person name="Grigoriev I.V."/>
            <person name="Debuchy R."/>
            <person name="Gladieux P."/>
            <person name="Hiltunen Thoren M."/>
            <person name="Johannesson H."/>
        </authorList>
    </citation>
    <scope>NUCLEOTIDE SEQUENCE</scope>
    <source>
        <strain evidence="2">CBS 990.96</strain>
    </source>
</reference>
<dbReference type="SUPFAM" id="SSF52540">
    <property type="entry name" value="P-loop containing nucleoside triphosphate hydrolases"/>
    <property type="match status" value="1"/>
</dbReference>
<gene>
    <name evidence="2" type="ORF">QBC38DRAFT_370637</name>
</gene>
<comment type="caution">
    <text evidence="2">The sequence shown here is derived from an EMBL/GenBank/DDBJ whole genome shotgun (WGS) entry which is preliminary data.</text>
</comment>
<dbReference type="Pfam" id="PF23232">
    <property type="entry name" value="AAA_lid_13"/>
    <property type="match status" value="1"/>
</dbReference>
<dbReference type="PANTHER" id="PTHR46411:SF2">
    <property type="entry name" value="AAA+ ATPASE DOMAIN-CONTAINING PROTEIN"/>
    <property type="match status" value="1"/>
</dbReference>
<dbReference type="PANTHER" id="PTHR46411">
    <property type="entry name" value="FAMILY ATPASE, PUTATIVE-RELATED"/>
    <property type="match status" value="1"/>
</dbReference>
<dbReference type="SMART" id="SM00382">
    <property type="entry name" value="AAA"/>
    <property type="match status" value="1"/>
</dbReference>
<protein>
    <submittedName>
        <fullName evidence="2">Atpase aaa+ type core</fullName>
    </submittedName>
</protein>
<dbReference type="InterPro" id="IPR056599">
    <property type="entry name" value="AAA_lid_fung"/>
</dbReference>
<dbReference type="InterPro" id="IPR054289">
    <property type="entry name" value="DUF7025"/>
</dbReference>
<organism evidence="2 3">
    <name type="scientific">Podospora fimiseda</name>
    <dbReference type="NCBI Taxonomy" id="252190"/>
    <lineage>
        <taxon>Eukaryota</taxon>
        <taxon>Fungi</taxon>
        <taxon>Dikarya</taxon>
        <taxon>Ascomycota</taxon>
        <taxon>Pezizomycotina</taxon>
        <taxon>Sordariomycetes</taxon>
        <taxon>Sordariomycetidae</taxon>
        <taxon>Sordariales</taxon>
        <taxon>Podosporaceae</taxon>
        <taxon>Podospora</taxon>
    </lineage>
</organism>
<dbReference type="Pfam" id="PF00004">
    <property type="entry name" value="AAA"/>
    <property type="match status" value="1"/>
</dbReference>
<sequence length="744" mass="85063">MVQFICSKCGTPSTTQETTKDGVVVTCSPESPQTTENKPVPVPTKAAEADVSKEDAANLTRIGRFVKKGTDRVLVDESNWKDTSNRSEDGKYAILVDDKVRVDWEGNEIERKQELTIVSIPLVKAFVSVVRYYPGISLGGNEIVLTAPYAPLFFYYDDLSKIVQEKEDSSPELKQDFKVLAHFYTRWVKQSHDDIRTRIQKGVVLFEDLWAVFRPGDFVYSLDELGEPCLHGLGAGEYRRAENSGYQEYSIRRFKRFSVDLWNVTWDKAGGVFQRITATRSIRIYSEARKISSLPFYPLSPYYAEGNQNKIDALLDTLKERGNKWKGLVSEKPACQLYQGAARQLTNGNDTEYMDERVMVDASATMVLMGKVNQEFVANFNFSSEYLKRQTPGLIGRAGDSKQTIEYEWPVHGAGMDEDFAEFDDFPRDRPFTDRQAQLCPSSVLCYAIKSRAWYEVSLSKLKDVEWDKSGLGSLVIDPDTKKMLAGLVEQHRKNRVRGLSDIVQSKGKGLIIVLFGTPGVGKTLTAETVAEYTKKPLYPINIGELSSQNDLVERLSMHFNRASRWDAVLLLDEADVLLEKRSYENLQRNAVVSVFLRMLEYYEGIIFLTTNRLLTMDSAFESRIQLAIELEDLTTSSRRQIWKNLINRLDEDEDVGKKELLDHLDELAEWELNGRQIRNVLSTAESFALGTQRRRGALRFKMVEKMANRVIDFHEFFEDKAHERKAQLGMITSRQFQERRRFG</sequence>
<evidence type="ECO:0000313" key="3">
    <source>
        <dbReference type="Proteomes" id="UP001301958"/>
    </source>
</evidence>
<dbReference type="Proteomes" id="UP001301958">
    <property type="component" value="Unassembled WGS sequence"/>
</dbReference>
<evidence type="ECO:0000259" key="1">
    <source>
        <dbReference type="SMART" id="SM00382"/>
    </source>
</evidence>
<dbReference type="Gene3D" id="3.40.50.300">
    <property type="entry name" value="P-loop containing nucleotide triphosphate hydrolases"/>
    <property type="match status" value="1"/>
</dbReference>
<dbReference type="InterPro" id="IPR027417">
    <property type="entry name" value="P-loop_NTPase"/>
</dbReference>
<dbReference type="InterPro" id="IPR003959">
    <property type="entry name" value="ATPase_AAA_core"/>
</dbReference>
<dbReference type="Pfam" id="PF22942">
    <property type="entry name" value="DUF7025"/>
    <property type="match status" value="1"/>
</dbReference>
<proteinExistence type="predicted"/>